<dbReference type="SUPFAM" id="SSF53254">
    <property type="entry name" value="Phosphoglycerate mutase-like"/>
    <property type="match status" value="1"/>
</dbReference>
<feature type="transmembrane region" description="Helical" evidence="14">
    <location>
        <begin position="447"/>
        <end position="474"/>
    </location>
</feature>
<feature type="transmembrane region" description="Helical" evidence="14">
    <location>
        <begin position="516"/>
        <end position="539"/>
    </location>
</feature>
<feature type="chain" id="PRO_5017350644" description="Multiple inositol polyphosphate phosphatase 1" evidence="15">
    <location>
        <begin position="20"/>
        <end position="617"/>
    </location>
</feature>
<sequence length="617" mass="68637">MRAIAVVHAICALLLEASSSEVNPRSMSLGSKTPYYSQELPSEESPLPPSCSPVHINMVVRHGTRFPTTKVIQAIGAVSAKLRAAAIGPRHPPLPSWLESWQVESYYPIHESGMLAATGVAEMVGLGRRIRQKYAATFPSAYAKSSFTFEHTWKDRTRESATSYDVSQPIHYEVAAKGDDYELRFFDNCPAYDRHVERNQSATEQYDAFAASDSVLAALRHFQTAFNLPSLTLKDLSAVYDACAYVAVFDIAVHGISHHWCTLIPPGLLQTMEYWKELKQYYRKSHGNPLSVAIASPLLRDVVEAMVNITSRFDGVDGHFRFAHAETLLPLLSLLGFHQDQPKLVASATAPYDRLFRSAKLAPFGGNVAFVLYQCPNSTEPLVQITVNERVVATPGLGCVWTFDVSKQGLGALFVHVVNIFLSILLTQRSKAEDDQVNALPHIPSRIFAVALDLVVCMIVFLAQVKAIATWMGWSSILASGKYGDPPQFTYVKLVRRRHVPSQDGIVRCSVWLKQLVVYLVILIAMKVVVTVLVYIMYIPLATASTYLFSVFSHHRHAELVVVMIIGPCFVNVVQFWVLDNYLKHAIVIPTSPKTFARLPSTDDTIDEDRPHTPLLL</sequence>
<evidence type="ECO:0000256" key="12">
    <source>
        <dbReference type="ARBA" id="ARBA00043691"/>
    </source>
</evidence>
<evidence type="ECO:0000256" key="4">
    <source>
        <dbReference type="ARBA" id="ARBA00013040"/>
    </source>
</evidence>
<dbReference type="GO" id="GO:0052745">
    <property type="term" value="F:inositol phosphate phosphatase activity"/>
    <property type="evidence" value="ECO:0007669"/>
    <property type="project" value="TreeGrafter"/>
</dbReference>
<dbReference type="GO" id="GO:0003993">
    <property type="term" value="F:acid phosphatase activity"/>
    <property type="evidence" value="ECO:0007669"/>
    <property type="project" value="TreeGrafter"/>
</dbReference>
<dbReference type="EC" id="3.1.3.62" evidence="4"/>
<evidence type="ECO:0000256" key="3">
    <source>
        <dbReference type="ARBA" id="ARBA00012976"/>
    </source>
</evidence>
<evidence type="ECO:0000256" key="2">
    <source>
        <dbReference type="ARBA" id="ARBA00008422"/>
    </source>
</evidence>
<evidence type="ECO:0000256" key="15">
    <source>
        <dbReference type="SAM" id="SignalP"/>
    </source>
</evidence>
<dbReference type="Proteomes" id="UP000265427">
    <property type="component" value="Unassembled WGS sequence"/>
</dbReference>
<evidence type="ECO:0000256" key="6">
    <source>
        <dbReference type="ARBA" id="ARBA00022729"/>
    </source>
</evidence>
<evidence type="ECO:0000313" key="17">
    <source>
        <dbReference type="Proteomes" id="UP000265427"/>
    </source>
</evidence>
<reference evidence="16 17" key="1">
    <citation type="submission" date="2018-08" db="EMBL/GenBank/DDBJ databases">
        <title>Aphanomyces genome sequencing and annotation.</title>
        <authorList>
            <person name="Minardi D."/>
            <person name="Oidtmann B."/>
            <person name="Van Der Giezen M."/>
            <person name="Studholme D.J."/>
        </authorList>
    </citation>
    <scope>NUCLEOTIDE SEQUENCE [LARGE SCALE GENOMIC DNA]</scope>
    <source>
        <strain evidence="16 17">Kv</strain>
    </source>
</reference>
<name>A0A397AAZ0_APHAT</name>
<comment type="catalytic activity">
    <reaction evidence="13">
        <text>(2R)-2,3-bisphosphoglycerate + H2O = (2R)-2-phosphoglycerate + phosphate</text>
        <dbReference type="Rhea" id="RHEA:27381"/>
        <dbReference type="ChEBI" id="CHEBI:15377"/>
        <dbReference type="ChEBI" id="CHEBI:43474"/>
        <dbReference type="ChEBI" id="CHEBI:58248"/>
        <dbReference type="ChEBI" id="CHEBI:58289"/>
        <dbReference type="EC" id="3.1.3.80"/>
    </reaction>
    <physiologicalReaction direction="left-to-right" evidence="13">
        <dbReference type="Rhea" id="RHEA:27382"/>
    </physiologicalReaction>
</comment>
<evidence type="ECO:0000256" key="5">
    <source>
        <dbReference type="ARBA" id="ARBA00018097"/>
    </source>
</evidence>
<feature type="transmembrane region" description="Helical" evidence="14">
    <location>
        <begin position="409"/>
        <end position="426"/>
    </location>
</feature>
<keyword evidence="14" id="KW-1133">Transmembrane helix</keyword>
<keyword evidence="7" id="KW-0378">Hydrolase</keyword>
<dbReference type="CDD" id="cd07061">
    <property type="entry name" value="HP_HAP_like"/>
    <property type="match status" value="1"/>
</dbReference>
<protein>
    <recommendedName>
        <fullName evidence="5">Multiple inositol polyphosphate phosphatase 1</fullName>
        <ecNumber evidence="4">3.1.3.62</ecNumber>
        <ecNumber evidence="3">3.1.3.80</ecNumber>
    </recommendedName>
    <alternativeName>
        <fullName evidence="9">2,3-bisphosphoglycerate 3-phosphatase</fullName>
    </alternativeName>
</protein>
<comment type="subcellular location">
    <subcellularLocation>
        <location evidence="1">Membrane</location>
    </subcellularLocation>
</comment>
<dbReference type="Pfam" id="PF00328">
    <property type="entry name" value="His_Phos_2"/>
    <property type="match status" value="1"/>
</dbReference>
<dbReference type="PANTHER" id="PTHR20963:SF8">
    <property type="entry name" value="MULTIPLE INOSITOL POLYPHOSPHATE PHOSPHATASE 1"/>
    <property type="match status" value="1"/>
</dbReference>
<dbReference type="EC" id="3.1.3.80" evidence="3"/>
<keyword evidence="14" id="KW-0812">Transmembrane</keyword>
<comment type="catalytic activity">
    <reaction evidence="10">
        <text>1D-myo-inositol 1,2,5,6-tetrakisphosphate + H2O = 1D-myo-inositol 1,2,6-trisphosphate + phosphate</text>
        <dbReference type="Rhea" id="RHEA:77119"/>
        <dbReference type="ChEBI" id="CHEBI:15377"/>
        <dbReference type="ChEBI" id="CHEBI:43474"/>
        <dbReference type="ChEBI" id="CHEBI:195535"/>
        <dbReference type="ChEBI" id="CHEBI:195537"/>
        <dbReference type="EC" id="3.1.3.62"/>
    </reaction>
    <physiologicalReaction direction="left-to-right" evidence="10">
        <dbReference type="Rhea" id="RHEA:77120"/>
    </physiologicalReaction>
</comment>
<feature type="transmembrane region" description="Helical" evidence="14">
    <location>
        <begin position="560"/>
        <end position="578"/>
    </location>
</feature>
<dbReference type="VEuPathDB" id="FungiDB:H257_12574"/>
<dbReference type="GO" id="GO:0016020">
    <property type="term" value="C:membrane"/>
    <property type="evidence" value="ECO:0007669"/>
    <property type="project" value="UniProtKB-SubCell"/>
</dbReference>
<keyword evidence="6 15" id="KW-0732">Signal</keyword>
<dbReference type="InterPro" id="IPR000560">
    <property type="entry name" value="His_Pase_clade-2"/>
</dbReference>
<comment type="caution">
    <text evidence="16">The sequence shown here is derived from an EMBL/GenBank/DDBJ whole genome shotgun (WGS) entry which is preliminary data.</text>
</comment>
<evidence type="ECO:0000256" key="9">
    <source>
        <dbReference type="ARBA" id="ARBA00031642"/>
    </source>
</evidence>
<evidence type="ECO:0000256" key="8">
    <source>
        <dbReference type="ARBA" id="ARBA00023136"/>
    </source>
</evidence>
<evidence type="ECO:0000256" key="1">
    <source>
        <dbReference type="ARBA" id="ARBA00004370"/>
    </source>
</evidence>
<dbReference type="AlphaFoldDB" id="A0A397AAZ0"/>
<evidence type="ECO:0000256" key="13">
    <source>
        <dbReference type="ARBA" id="ARBA00043832"/>
    </source>
</evidence>
<gene>
    <name evidence="16" type="ORF">DYB36_005219</name>
</gene>
<evidence type="ECO:0000256" key="7">
    <source>
        <dbReference type="ARBA" id="ARBA00022801"/>
    </source>
</evidence>
<dbReference type="EMBL" id="QUSZ01007350">
    <property type="protein sequence ID" value="RHY02807.1"/>
    <property type="molecule type" value="Genomic_DNA"/>
</dbReference>
<comment type="catalytic activity">
    <reaction evidence="11">
        <text>1D-myo-inositol 1,2,4,5,6-pentakisphosphate + H2O = 1D-myo-inositol 1,2,5,6-tetrakisphosphate + phosphate</text>
        <dbReference type="Rhea" id="RHEA:77115"/>
        <dbReference type="ChEBI" id="CHEBI:15377"/>
        <dbReference type="ChEBI" id="CHEBI:43474"/>
        <dbReference type="ChEBI" id="CHEBI:57798"/>
        <dbReference type="ChEBI" id="CHEBI:195535"/>
        <dbReference type="EC" id="3.1.3.62"/>
    </reaction>
    <physiologicalReaction direction="left-to-right" evidence="11">
        <dbReference type="Rhea" id="RHEA:77116"/>
    </physiologicalReaction>
</comment>
<comment type="catalytic activity">
    <reaction evidence="12">
        <text>1D-myo-inositol hexakisphosphate + H2O = 1D-myo-inositol 1,2,4,5,6-pentakisphosphate + phosphate</text>
        <dbReference type="Rhea" id="RHEA:16989"/>
        <dbReference type="ChEBI" id="CHEBI:15377"/>
        <dbReference type="ChEBI" id="CHEBI:43474"/>
        <dbReference type="ChEBI" id="CHEBI:57798"/>
        <dbReference type="ChEBI" id="CHEBI:58130"/>
        <dbReference type="EC" id="3.1.3.62"/>
    </reaction>
    <physiologicalReaction direction="left-to-right" evidence="12">
        <dbReference type="Rhea" id="RHEA:16990"/>
    </physiologicalReaction>
</comment>
<proteinExistence type="inferred from homology"/>
<evidence type="ECO:0000256" key="14">
    <source>
        <dbReference type="SAM" id="Phobius"/>
    </source>
</evidence>
<dbReference type="PANTHER" id="PTHR20963">
    <property type="entry name" value="MULTIPLE INOSITOL POLYPHOSPHATE PHOSPHATASE-RELATED"/>
    <property type="match status" value="1"/>
</dbReference>
<accession>A0A397AAZ0</accession>
<evidence type="ECO:0000256" key="11">
    <source>
        <dbReference type="ARBA" id="ARBA00043671"/>
    </source>
</evidence>
<feature type="signal peptide" evidence="15">
    <location>
        <begin position="1"/>
        <end position="19"/>
    </location>
</feature>
<dbReference type="Pfam" id="PF12400">
    <property type="entry name" value="STIMATE"/>
    <property type="match status" value="1"/>
</dbReference>
<dbReference type="Gene3D" id="3.40.50.1240">
    <property type="entry name" value="Phosphoglycerate mutase-like"/>
    <property type="match status" value="1"/>
</dbReference>
<evidence type="ECO:0000256" key="10">
    <source>
        <dbReference type="ARBA" id="ARBA00043668"/>
    </source>
</evidence>
<organism evidence="16 17">
    <name type="scientific">Aphanomyces astaci</name>
    <name type="common">Crayfish plague agent</name>
    <dbReference type="NCBI Taxonomy" id="112090"/>
    <lineage>
        <taxon>Eukaryota</taxon>
        <taxon>Sar</taxon>
        <taxon>Stramenopiles</taxon>
        <taxon>Oomycota</taxon>
        <taxon>Saprolegniomycetes</taxon>
        <taxon>Saprolegniales</taxon>
        <taxon>Verrucalvaceae</taxon>
        <taxon>Aphanomyces</taxon>
    </lineage>
</organism>
<dbReference type="InterPro" id="IPR022127">
    <property type="entry name" value="STIMATE/YPL162C"/>
</dbReference>
<evidence type="ECO:0000313" key="16">
    <source>
        <dbReference type="EMBL" id="RHY02807.1"/>
    </source>
</evidence>
<dbReference type="GO" id="GO:0034417">
    <property type="term" value="F:bisphosphoglycerate 3-phosphatase activity"/>
    <property type="evidence" value="ECO:0007669"/>
    <property type="project" value="UniProtKB-EC"/>
</dbReference>
<keyword evidence="8 14" id="KW-0472">Membrane</keyword>
<dbReference type="InterPro" id="IPR029033">
    <property type="entry name" value="His_PPase_superfam"/>
</dbReference>
<comment type="similarity">
    <text evidence="2">Belongs to the histidine acid phosphatase family. MINPP1 subfamily.</text>
</comment>